<feature type="transmembrane region" description="Helical" evidence="2">
    <location>
        <begin position="46"/>
        <end position="66"/>
    </location>
</feature>
<keyword evidence="2" id="KW-0472">Membrane</keyword>
<evidence type="ECO:0000256" key="1">
    <source>
        <dbReference type="SAM" id="MobiDB-lite"/>
    </source>
</evidence>
<reference evidence="3" key="2">
    <citation type="submission" date="2020-09" db="EMBL/GenBank/DDBJ databases">
        <authorList>
            <person name="Sun Q."/>
            <person name="Zhou Y."/>
        </authorList>
    </citation>
    <scope>NUCLEOTIDE SEQUENCE</scope>
    <source>
        <strain evidence="3">CGMCC 1.16548</strain>
    </source>
</reference>
<protein>
    <submittedName>
        <fullName evidence="3">Uncharacterized protein</fullName>
    </submittedName>
</protein>
<dbReference type="AlphaFoldDB" id="A0A8J3GST6"/>
<sequence length="212" mass="21274">MSTPADPAGDDLVIVPPPPPADAPAPPAETLTPIVLPAGAPTRSPVLLLAVAIAAAAGFIVNLAGLVGFPHNAPVEQIYALGISVDLLAIVVVCGLGALMSRRGYPLRAETPLTVVALAFAVGAALLWMVAGGIASVIQLFTAEGGRYMYASAGLFFGGAIWVLAVVFGAHGYRRGGTPRNNALAIAALALAGGLAGYAIFSSLTYGLGFTN</sequence>
<accession>A0A8J3GST6</accession>
<proteinExistence type="predicted"/>
<organism evidence="3 4">
    <name type="scientific">Pseudolysinimonas yzui</name>
    <dbReference type="NCBI Taxonomy" id="2708254"/>
    <lineage>
        <taxon>Bacteria</taxon>
        <taxon>Bacillati</taxon>
        <taxon>Actinomycetota</taxon>
        <taxon>Actinomycetes</taxon>
        <taxon>Micrococcales</taxon>
        <taxon>Microbacteriaceae</taxon>
        <taxon>Pseudolysinimonas</taxon>
    </lineage>
</organism>
<keyword evidence="2" id="KW-1133">Transmembrane helix</keyword>
<feature type="transmembrane region" description="Helical" evidence="2">
    <location>
        <begin position="148"/>
        <end position="170"/>
    </location>
</feature>
<keyword evidence="2" id="KW-0812">Transmembrane</keyword>
<feature type="region of interest" description="Disordered" evidence="1">
    <location>
        <begin position="1"/>
        <end position="26"/>
    </location>
</feature>
<dbReference type="EMBL" id="BNAI01000008">
    <property type="protein sequence ID" value="GHF24135.1"/>
    <property type="molecule type" value="Genomic_DNA"/>
</dbReference>
<comment type="caution">
    <text evidence="3">The sequence shown here is derived from an EMBL/GenBank/DDBJ whole genome shotgun (WGS) entry which is preliminary data.</text>
</comment>
<evidence type="ECO:0000313" key="4">
    <source>
        <dbReference type="Proteomes" id="UP000617531"/>
    </source>
</evidence>
<feature type="transmembrane region" description="Helical" evidence="2">
    <location>
        <begin position="113"/>
        <end position="142"/>
    </location>
</feature>
<reference evidence="3" key="1">
    <citation type="journal article" date="2014" name="Int. J. Syst. Evol. Microbiol.">
        <title>Complete genome sequence of Corynebacterium casei LMG S-19264T (=DSM 44701T), isolated from a smear-ripened cheese.</title>
        <authorList>
            <consortium name="US DOE Joint Genome Institute (JGI-PGF)"/>
            <person name="Walter F."/>
            <person name="Albersmeier A."/>
            <person name="Kalinowski J."/>
            <person name="Ruckert C."/>
        </authorList>
    </citation>
    <scope>NUCLEOTIDE SEQUENCE</scope>
    <source>
        <strain evidence="3">CGMCC 1.16548</strain>
    </source>
</reference>
<name>A0A8J3GST6_9MICO</name>
<dbReference type="Proteomes" id="UP000617531">
    <property type="component" value="Unassembled WGS sequence"/>
</dbReference>
<keyword evidence="4" id="KW-1185">Reference proteome</keyword>
<evidence type="ECO:0000313" key="3">
    <source>
        <dbReference type="EMBL" id="GHF24135.1"/>
    </source>
</evidence>
<feature type="transmembrane region" description="Helical" evidence="2">
    <location>
        <begin position="182"/>
        <end position="201"/>
    </location>
</feature>
<gene>
    <name evidence="3" type="ORF">GCM10011600_26440</name>
</gene>
<feature type="compositionally biased region" description="Pro residues" evidence="1">
    <location>
        <begin position="15"/>
        <end position="26"/>
    </location>
</feature>
<dbReference type="RefSeq" id="WP_191284013.1">
    <property type="nucleotide sequence ID" value="NZ_BNAI01000008.1"/>
</dbReference>
<evidence type="ECO:0000256" key="2">
    <source>
        <dbReference type="SAM" id="Phobius"/>
    </source>
</evidence>
<feature type="transmembrane region" description="Helical" evidence="2">
    <location>
        <begin position="78"/>
        <end position="101"/>
    </location>
</feature>